<feature type="region of interest" description="Disordered" evidence="1">
    <location>
        <begin position="20"/>
        <end position="56"/>
    </location>
</feature>
<protein>
    <recommendedName>
        <fullName evidence="4">RRM domain-containing protein</fullName>
    </recommendedName>
</protein>
<comment type="caution">
    <text evidence="2">The sequence shown here is derived from an EMBL/GenBank/DDBJ whole genome shotgun (WGS) entry which is preliminary data.</text>
</comment>
<reference evidence="2 3" key="1">
    <citation type="submission" date="2017-03" db="EMBL/GenBank/DDBJ databases">
        <title>Widespread Adenine N6-methylation of Active Genes in Fungi.</title>
        <authorList>
            <consortium name="DOE Joint Genome Institute"/>
            <person name="Mondo S.J."/>
            <person name="Dannebaum R.O."/>
            <person name="Kuo R.C."/>
            <person name="Louie K.B."/>
            <person name="Bewick A.J."/>
            <person name="Labutti K."/>
            <person name="Haridas S."/>
            <person name="Kuo A."/>
            <person name="Salamov A."/>
            <person name="Ahrendt S.R."/>
            <person name="Lau R."/>
            <person name="Bowen B.P."/>
            <person name="Lipzen A."/>
            <person name="Sullivan W."/>
            <person name="Andreopoulos W.B."/>
            <person name="Clum A."/>
            <person name="Lindquist E."/>
            <person name="Daum C."/>
            <person name="Northen T.R."/>
            <person name="Ramamoorthy G."/>
            <person name="Schmitz R.J."/>
            <person name="Gryganskyi A."/>
            <person name="Culley D."/>
            <person name="Magnuson J."/>
            <person name="James T.Y."/>
            <person name="O'Malley M.A."/>
            <person name="Stajich J.E."/>
            <person name="Spatafora J.W."/>
            <person name="Visel A."/>
            <person name="Grigoriev I.V."/>
        </authorList>
    </citation>
    <scope>NUCLEOTIDE SEQUENCE [LARGE SCALE GENOMIC DNA]</scope>
    <source>
        <strain evidence="2 3">NRRL Y-17943</strain>
    </source>
</reference>
<evidence type="ECO:0000256" key="1">
    <source>
        <dbReference type="SAM" id="MobiDB-lite"/>
    </source>
</evidence>
<gene>
    <name evidence="2" type="ORF">BD324DRAFT_609353</name>
</gene>
<dbReference type="InParanoid" id="A0A1Y1UC06"/>
<dbReference type="EMBL" id="NBSH01000010">
    <property type="protein sequence ID" value="ORX35573.1"/>
    <property type="molecule type" value="Genomic_DNA"/>
</dbReference>
<accession>A0A1Y1UC06</accession>
<name>A0A1Y1UC06_9TREE</name>
<dbReference type="InterPro" id="IPR035979">
    <property type="entry name" value="RBD_domain_sf"/>
</dbReference>
<dbReference type="GeneID" id="33555961"/>
<dbReference type="Proteomes" id="UP000193218">
    <property type="component" value="Unassembled WGS sequence"/>
</dbReference>
<organism evidence="2 3">
    <name type="scientific">Kockovaella imperatae</name>
    <dbReference type="NCBI Taxonomy" id="4999"/>
    <lineage>
        <taxon>Eukaryota</taxon>
        <taxon>Fungi</taxon>
        <taxon>Dikarya</taxon>
        <taxon>Basidiomycota</taxon>
        <taxon>Agaricomycotina</taxon>
        <taxon>Tremellomycetes</taxon>
        <taxon>Tremellales</taxon>
        <taxon>Cuniculitremaceae</taxon>
        <taxon>Kockovaella</taxon>
    </lineage>
</organism>
<dbReference type="SUPFAM" id="SSF54928">
    <property type="entry name" value="RNA-binding domain, RBD"/>
    <property type="match status" value="1"/>
</dbReference>
<dbReference type="RefSeq" id="XP_021869737.1">
    <property type="nucleotide sequence ID" value="XM_022014153.1"/>
</dbReference>
<keyword evidence="3" id="KW-1185">Reference proteome</keyword>
<evidence type="ECO:0000313" key="2">
    <source>
        <dbReference type="EMBL" id="ORX35573.1"/>
    </source>
</evidence>
<feature type="compositionally biased region" description="Basic residues" evidence="1">
    <location>
        <begin position="25"/>
        <end position="34"/>
    </location>
</feature>
<proteinExistence type="predicted"/>
<dbReference type="GO" id="GO:0003676">
    <property type="term" value="F:nucleic acid binding"/>
    <property type="evidence" value="ECO:0007669"/>
    <property type="project" value="InterPro"/>
</dbReference>
<dbReference type="AlphaFoldDB" id="A0A1Y1UC06"/>
<evidence type="ECO:0000313" key="3">
    <source>
        <dbReference type="Proteomes" id="UP000193218"/>
    </source>
</evidence>
<sequence>MIDPMAMDIDLSLQELIHRDQHHPGSSRHQRTRYTGRASHVPNSQSLRQPASGHPYRTFRRPPTAPRAMIHSPTVFFRPFPSDASFNEARELFESTIGPIQSLVRYADGVRVTFKDVQSASRAIAMFDRRFWRDTDIWIRVERCGVGLTLRSSRTTSQSSEKARRID</sequence>
<evidence type="ECO:0008006" key="4">
    <source>
        <dbReference type="Google" id="ProtNLM"/>
    </source>
</evidence>